<protein>
    <submittedName>
        <fullName evidence="1">BtaA family protein</fullName>
    </submittedName>
</protein>
<sequence length="395" mass="45486">MAAWRERLDQRVFNALTRNSLIYNACWEDPAVDRRILGLSDQDEVLVITSGGCNALDYALAGARRIHAVDMNPAQNALLELKLTALRRLEFEDLWLLFGAGHHRKAGRVYRQALRGDLSDPARHYWDQRIRWFSSPRGSFYFHGLSGFAAFGARRYFRFRPALRCAIDAMFAAENLQEQAAIYQHEVAPRLWNGPVNRLLSSQWVMNLLGVPQAQRKLVELQHGGKVAGFIQHAVQYVACQLSLRDNYFWRVYFHGSYTPECCPEYLKPLNAERLKQGLWERVQWHTDTVTGFLSTHRGSISRFVLLDHMDWMGLHHPQALQEEWEWIVRRSTPGARILLRSAQACPGYLERVVVGPEQRRLRDLLAFPEHGIDDWQSSDRVHTYAGLVIADAPA</sequence>
<dbReference type="Pfam" id="PF11899">
    <property type="entry name" value="DUF3419"/>
    <property type="match status" value="1"/>
</dbReference>
<keyword evidence="2" id="KW-1185">Reference proteome</keyword>
<evidence type="ECO:0000313" key="2">
    <source>
        <dbReference type="Proteomes" id="UP000613768"/>
    </source>
</evidence>
<dbReference type="Proteomes" id="UP000613768">
    <property type="component" value="Unassembled WGS sequence"/>
</dbReference>
<proteinExistence type="predicted"/>
<dbReference type="PANTHER" id="PTHR47473:SF1">
    <property type="entry name" value="METHYLTRANSFERASE DOMAIN-CONTAINING PROTEIN"/>
    <property type="match status" value="1"/>
</dbReference>
<name>A0AAW3ZJH4_9GAMM</name>
<dbReference type="InterPro" id="IPR021829">
    <property type="entry name" value="DUF3419"/>
</dbReference>
<accession>A0AAW3ZJH4</accession>
<gene>
    <name evidence="1" type="ORF">IFO71_10920</name>
</gene>
<dbReference type="RefSeq" id="WP_192029666.1">
    <property type="nucleotide sequence ID" value="NZ_JACYTR010000019.1"/>
</dbReference>
<reference evidence="1 2" key="1">
    <citation type="submission" date="2020-09" db="EMBL/GenBank/DDBJ databases">
        <title>Pseudoxanthomonas sp. CAU 1598 isolated from sand of Yaerae Beach.</title>
        <authorList>
            <person name="Kim W."/>
        </authorList>
    </citation>
    <scope>NUCLEOTIDE SEQUENCE [LARGE SCALE GENOMIC DNA]</scope>
    <source>
        <strain evidence="1 2">CAU 1598</strain>
    </source>
</reference>
<dbReference type="AlphaFoldDB" id="A0AAW3ZJH4"/>
<evidence type="ECO:0000313" key="1">
    <source>
        <dbReference type="EMBL" id="MBD8526248.1"/>
    </source>
</evidence>
<dbReference type="EMBL" id="JACYTR010000019">
    <property type="protein sequence ID" value="MBD8526248.1"/>
    <property type="molecule type" value="Genomic_DNA"/>
</dbReference>
<comment type="caution">
    <text evidence="1">The sequence shown here is derived from an EMBL/GenBank/DDBJ whole genome shotgun (WGS) entry which is preliminary data.</text>
</comment>
<dbReference type="PANTHER" id="PTHR47473">
    <property type="entry name" value="BTA1P"/>
    <property type="match status" value="1"/>
</dbReference>
<organism evidence="1 2">
    <name type="scientific">Pseudomarimonas arenosa</name>
    <dbReference type="NCBI Taxonomy" id="2774145"/>
    <lineage>
        <taxon>Bacteria</taxon>
        <taxon>Pseudomonadati</taxon>
        <taxon>Pseudomonadota</taxon>
        <taxon>Gammaproteobacteria</taxon>
        <taxon>Lysobacterales</taxon>
        <taxon>Lysobacteraceae</taxon>
        <taxon>Pseudomarimonas</taxon>
    </lineage>
</organism>